<dbReference type="Pfam" id="PF02661">
    <property type="entry name" value="Fic"/>
    <property type="match status" value="1"/>
</dbReference>
<feature type="domain" description="Fido" evidence="1">
    <location>
        <begin position="6"/>
        <end position="124"/>
    </location>
</feature>
<dbReference type="OrthoDB" id="9802752at2"/>
<dbReference type="PROSITE" id="PS51459">
    <property type="entry name" value="FIDO"/>
    <property type="match status" value="1"/>
</dbReference>
<evidence type="ECO:0000259" key="1">
    <source>
        <dbReference type="PROSITE" id="PS51459"/>
    </source>
</evidence>
<dbReference type="AlphaFoldDB" id="A0A510KRG4"/>
<dbReference type="Proteomes" id="UP000321944">
    <property type="component" value="Chromosome"/>
</dbReference>
<dbReference type="Gene3D" id="1.20.120.1870">
    <property type="entry name" value="Fic/DOC protein, Fido domain"/>
    <property type="match status" value="1"/>
</dbReference>
<accession>A0A510KRG4</accession>
<dbReference type="InterPro" id="IPR053737">
    <property type="entry name" value="Type_II_TA_Toxin"/>
</dbReference>
<dbReference type="InterPro" id="IPR006440">
    <property type="entry name" value="Doc"/>
</dbReference>
<evidence type="ECO:0000313" key="3">
    <source>
        <dbReference type="Proteomes" id="UP000321944"/>
    </source>
</evidence>
<organism evidence="2 3">
    <name type="scientific">Leptotrichia wadei</name>
    <dbReference type="NCBI Taxonomy" id="157687"/>
    <lineage>
        <taxon>Bacteria</taxon>
        <taxon>Fusobacteriati</taxon>
        <taxon>Fusobacteriota</taxon>
        <taxon>Fusobacteriia</taxon>
        <taxon>Fusobacteriales</taxon>
        <taxon>Leptotrichiaceae</taxon>
        <taxon>Leptotrichia</taxon>
    </lineage>
</organism>
<reference evidence="2 3" key="1">
    <citation type="submission" date="2019-07" db="EMBL/GenBank/DDBJ databases">
        <title>Complete Genome Sequence of Leptotrichia wadei Strain JMUB3936.</title>
        <authorList>
            <person name="Watanabe S."/>
            <person name="Cui L."/>
        </authorList>
    </citation>
    <scope>NUCLEOTIDE SEQUENCE [LARGE SCALE GENOMIC DNA]</scope>
    <source>
        <strain evidence="2 3">JMUB3936</strain>
    </source>
</reference>
<dbReference type="EMBL" id="AP019841">
    <property type="protein sequence ID" value="BBM54329.1"/>
    <property type="molecule type" value="Genomic_DNA"/>
</dbReference>
<dbReference type="InterPro" id="IPR036597">
    <property type="entry name" value="Fido-like_dom_sf"/>
</dbReference>
<dbReference type="GO" id="GO:0016301">
    <property type="term" value="F:kinase activity"/>
    <property type="evidence" value="ECO:0007669"/>
    <property type="project" value="InterPro"/>
</dbReference>
<name>A0A510KRG4_9FUSO</name>
<protein>
    <submittedName>
        <fullName evidence="2">Death-on-curing family protein</fullName>
    </submittedName>
</protein>
<gene>
    <name evidence="2" type="ORF">JMUB3936_0613</name>
</gene>
<dbReference type="PANTHER" id="PTHR39426:SF1">
    <property type="entry name" value="HOMOLOGY TO DEATH-ON-CURING PROTEIN OF PHAGE P1"/>
    <property type="match status" value="1"/>
</dbReference>
<evidence type="ECO:0000313" key="2">
    <source>
        <dbReference type="EMBL" id="BBM54329.1"/>
    </source>
</evidence>
<dbReference type="PANTHER" id="PTHR39426">
    <property type="entry name" value="HOMOLOGY TO DEATH-ON-CURING PROTEIN OF PHAGE P1"/>
    <property type="match status" value="1"/>
</dbReference>
<dbReference type="SUPFAM" id="SSF140931">
    <property type="entry name" value="Fic-like"/>
    <property type="match status" value="1"/>
</dbReference>
<dbReference type="InterPro" id="IPR003812">
    <property type="entry name" value="Fido"/>
</dbReference>
<dbReference type="RefSeq" id="WP_147003167.1">
    <property type="nucleotide sequence ID" value="NZ_AP019841.1"/>
</dbReference>
<proteinExistence type="predicted"/>
<sequence length="124" mass="14472">MMIRYFDIENVALIHEKVLKKSGGLLGFKDEGGISQVCDFVQNDLYYPTFLEKLSYIIFSISKNHFFNDGNKRTALMCGAYFLSINGYREKIDLYITDMETYIVELVEGKISREELIEILKKYI</sequence>
<dbReference type="NCBIfam" id="TIGR01550">
    <property type="entry name" value="DOC_P1"/>
    <property type="match status" value="1"/>
</dbReference>